<organism evidence="1">
    <name type="scientific">Rhizophora mucronata</name>
    <name type="common">Asiatic mangrove</name>
    <dbReference type="NCBI Taxonomy" id="61149"/>
    <lineage>
        <taxon>Eukaryota</taxon>
        <taxon>Viridiplantae</taxon>
        <taxon>Streptophyta</taxon>
        <taxon>Embryophyta</taxon>
        <taxon>Tracheophyta</taxon>
        <taxon>Spermatophyta</taxon>
        <taxon>Magnoliopsida</taxon>
        <taxon>eudicotyledons</taxon>
        <taxon>Gunneridae</taxon>
        <taxon>Pentapetalae</taxon>
        <taxon>rosids</taxon>
        <taxon>fabids</taxon>
        <taxon>Malpighiales</taxon>
        <taxon>Rhizophoraceae</taxon>
        <taxon>Rhizophora</taxon>
    </lineage>
</organism>
<evidence type="ECO:0000313" key="1">
    <source>
        <dbReference type="EMBL" id="MBX64651.1"/>
    </source>
</evidence>
<dbReference type="EMBL" id="GGEC01084167">
    <property type="protein sequence ID" value="MBX64651.1"/>
    <property type="molecule type" value="Transcribed_RNA"/>
</dbReference>
<proteinExistence type="predicted"/>
<dbReference type="AlphaFoldDB" id="A0A2P2QCD7"/>
<reference evidence="1" key="1">
    <citation type="submission" date="2018-02" db="EMBL/GenBank/DDBJ databases">
        <title>Rhizophora mucronata_Transcriptome.</title>
        <authorList>
            <person name="Meera S.P."/>
            <person name="Sreeshan A."/>
            <person name="Augustine A."/>
        </authorList>
    </citation>
    <scope>NUCLEOTIDE SEQUENCE</scope>
    <source>
        <tissue evidence="1">Leaf</tissue>
    </source>
</reference>
<protein>
    <submittedName>
        <fullName evidence="1">Uncharacterized protein</fullName>
    </submittedName>
</protein>
<name>A0A2P2QCD7_RHIMU</name>
<accession>A0A2P2QCD7</accession>
<sequence>MQKQAHKKYTILESYVCQC</sequence>